<dbReference type="RefSeq" id="WP_068646870.1">
    <property type="nucleotide sequence ID" value="NZ_CP043611.1"/>
</dbReference>
<reference evidence="1 2" key="1">
    <citation type="submission" date="2016-03" db="EMBL/GenBank/DDBJ databases">
        <title>Draft genome sequence of Paenibacillus antarcticus CECT 5836.</title>
        <authorList>
            <person name="Shin S.-K."/>
            <person name="Yi H."/>
        </authorList>
    </citation>
    <scope>NUCLEOTIDE SEQUENCE [LARGE SCALE GENOMIC DNA]</scope>
    <source>
        <strain evidence="1 2">CECT 5836</strain>
    </source>
</reference>
<name>A0A168QHV5_9BACL</name>
<dbReference type="AlphaFoldDB" id="A0A168QHV5"/>
<dbReference type="OrthoDB" id="2618583at2"/>
<keyword evidence="2" id="KW-1185">Reference proteome</keyword>
<sequence>MKDTLNNITDKWKWNGIRTIGGILTGAGLADCILVIIDNTCFSVLSLRSLDTLIPSKHEYNYKEIAEYLIPKRIKYP</sequence>
<evidence type="ECO:0000313" key="1">
    <source>
        <dbReference type="EMBL" id="OAB47796.1"/>
    </source>
</evidence>
<protein>
    <submittedName>
        <fullName evidence="1">Uncharacterized protein</fullName>
    </submittedName>
</protein>
<comment type="caution">
    <text evidence="1">The sequence shown here is derived from an EMBL/GenBank/DDBJ whole genome shotgun (WGS) entry which is preliminary data.</text>
</comment>
<dbReference type="EMBL" id="LVJI01000003">
    <property type="protein sequence ID" value="OAB47796.1"/>
    <property type="molecule type" value="Genomic_DNA"/>
</dbReference>
<dbReference type="Proteomes" id="UP000077355">
    <property type="component" value="Unassembled WGS sequence"/>
</dbReference>
<evidence type="ECO:0000313" key="2">
    <source>
        <dbReference type="Proteomes" id="UP000077355"/>
    </source>
</evidence>
<organism evidence="1 2">
    <name type="scientific">Paenibacillus antarcticus</name>
    <dbReference type="NCBI Taxonomy" id="253703"/>
    <lineage>
        <taxon>Bacteria</taxon>
        <taxon>Bacillati</taxon>
        <taxon>Bacillota</taxon>
        <taxon>Bacilli</taxon>
        <taxon>Bacillales</taxon>
        <taxon>Paenibacillaceae</taxon>
        <taxon>Paenibacillus</taxon>
    </lineage>
</organism>
<gene>
    <name evidence="1" type="ORF">PBAT_04085</name>
</gene>
<accession>A0A168QHV5</accession>
<proteinExistence type="predicted"/>